<dbReference type="Pfam" id="PF00072">
    <property type="entry name" value="Response_reg"/>
    <property type="match status" value="1"/>
</dbReference>
<dbReference type="CDD" id="cd06170">
    <property type="entry name" value="LuxR_C_like"/>
    <property type="match status" value="1"/>
</dbReference>
<name>A0ABQ1TU86_9FLAO</name>
<dbReference type="PANTHER" id="PTHR43214:SF43">
    <property type="entry name" value="TWO-COMPONENT RESPONSE REGULATOR"/>
    <property type="match status" value="1"/>
</dbReference>
<dbReference type="SUPFAM" id="SSF52172">
    <property type="entry name" value="CheY-like"/>
    <property type="match status" value="1"/>
</dbReference>
<reference evidence="7" key="1">
    <citation type="journal article" date="2019" name="Int. J. Syst. Evol. Microbiol.">
        <title>The Global Catalogue of Microorganisms (GCM) 10K type strain sequencing project: providing services to taxonomists for standard genome sequencing and annotation.</title>
        <authorList>
            <consortium name="The Broad Institute Genomics Platform"/>
            <consortium name="The Broad Institute Genome Sequencing Center for Infectious Disease"/>
            <person name="Wu L."/>
            <person name="Ma J."/>
        </authorList>
    </citation>
    <scope>NUCLEOTIDE SEQUENCE [LARGE SCALE GENOMIC DNA]</scope>
    <source>
        <strain evidence="7">CGMCC 1.12707</strain>
    </source>
</reference>
<keyword evidence="1 3" id="KW-0597">Phosphoprotein</keyword>
<dbReference type="GO" id="GO:0003677">
    <property type="term" value="F:DNA binding"/>
    <property type="evidence" value="ECO:0007669"/>
    <property type="project" value="UniProtKB-KW"/>
</dbReference>
<dbReference type="PANTHER" id="PTHR43214">
    <property type="entry name" value="TWO-COMPONENT RESPONSE REGULATOR"/>
    <property type="match status" value="1"/>
</dbReference>
<evidence type="ECO:0000259" key="5">
    <source>
        <dbReference type="PROSITE" id="PS50110"/>
    </source>
</evidence>
<dbReference type="PRINTS" id="PR00038">
    <property type="entry name" value="HTHLUXR"/>
</dbReference>
<dbReference type="InterPro" id="IPR058245">
    <property type="entry name" value="NreC/VraR/RcsB-like_REC"/>
</dbReference>
<dbReference type="SMART" id="SM00448">
    <property type="entry name" value="REC"/>
    <property type="match status" value="1"/>
</dbReference>
<organism evidence="6 7">
    <name type="scientific">Chishuiella changwenlii</name>
    <dbReference type="NCBI Taxonomy" id="1434701"/>
    <lineage>
        <taxon>Bacteria</taxon>
        <taxon>Pseudomonadati</taxon>
        <taxon>Bacteroidota</taxon>
        <taxon>Flavobacteriia</taxon>
        <taxon>Flavobacteriales</taxon>
        <taxon>Weeksellaceae</taxon>
        <taxon>Chishuiella</taxon>
    </lineage>
</organism>
<dbReference type="PROSITE" id="PS50110">
    <property type="entry name" value="RESPONSE_REGULATORY"/>
    <property type="match status" value="1"/>
</dbReference>
<keyword evidence="2 6" id="KW-0238">DNA-binding</keyword>
<evidence type="ECO:0000313" key="6">
    <source>
        <dbReference type="EMBL" id="GGF02027.1"/>
    </source>
</evidence>
<keyword evidence="7" id="KW-1185">Reference proteome</keyword>
<dbReference type="CDD" id="cd17535">
    <property type="entry name" value="REC_NarL-like"/>
    <property type="match status" value="1"/>
</dbReference>
<evidence type="ECO:0000256" key="2">
    <source>
        <dbReference type="ARBA" id="ARBA00023125"/>
    </source>
</evidence>
<sequence>MLNVMYSKMKLAIVDDHPMILEGLKSLFLQHTNYTIFSFTKGAAIVDFIQENEIDIVLLDIVLSDGSGLDFCKTIKQKSPQTIVIAISNQAERSIIFRFLENGGNGYILKNADAEEIIKCIENSINGDLALSREVHEIMLKPAINNFEVPRITKREQQILQAIAQGFTSAEIAEKLFISIVTVETHRRNLLQKFAAKNMIELVRIATENNLIT</sequence>
<dbReference type="Gene3D" id="3.40.50.2300">
    <property type="match status" value="1"/>
</dbReference>
<evidence type="ECO:0000259" key="4">
    <source>
        <dbReference type="PROSITE" id="PS50043"/>
    </source>
</evidence>
<evidence type="ECO:0000256" key="1">
    <source>
        <dbReference type="ARBA" id="ARBA00022553"/>
    </source>
</evidence>
<dbReference type="PROSITE" id="PS50043">
    <property type="entry name" value="HTH_LUXR_2"/>
    <property type="match status" value="1"/>
</dbReference>
<dbReference type="InterPro" id="IPR039420">
    <property type="entry name" value="WalR-like"/>
</dbReference>
<dbReference type="InterPro" id="IPR036388">
    <property type="entry name" value="WH-like_DNA-bd_sf"/>
</dbReference>
<dbReference type="SUPFAM" id="SSF46894">
    <property type="entry name" value="C-terminal effector domain of the bipartite response regulators"/>
    <property type="match status" value="1"/>
</dbReference>
<dbReference type="SMART" id="SM00421">
    <property type="entry name" value="HTH_LUXR"/>
    <property type="match status" value="1"/>
</dbReference>
<dbReference type="InterPro" id="IPR000792">
    <property type="entry name" value="Tscrpt_reg_LuxR_C"/>
</dbReference>
<feature type="domain" description="HTH luxR-type" evidence="4">
    <location>
        <begin position="145"/>
        <end position="210"/>
    </location>
</feature>
<comment type="caution">
    <text evidence="6">The sequence shown here is derived from an EMBL/GenBank/DDBJ whole genome shotgun (WGS) entry which is preliminary data.</text>
</comment>
<accession>A0ABQ1TU86</accession>
<dbReference type="InterPro" id="IPR016032">
    <property type="entry name" value="Sig_transdc_resp-reg_C-effctor"/>
</dbReference>
<dbReference type="InterPro" id="IPR011006">
    <property type="entry name" value="CheY-like_superfamily"/>
</dbReference>
<dbReference type="Gene3D" id="1.10.10.10">
    <property type="entry name" value="Winged helix-like DNA-binding domain superfamily/Winged helix DNA-binding domain"/>
    <property type="match status" value="1"/>
</dbReference>
<protein>
    <submittedName>
        <fullName evidence="6">DNA-binding response regulator</fullName>
    </submittedName>
</protein>
<feature type="modified residue" description="4-aspartylphosphate" evidence="3">
    <location>
        <position position="60"/>
    </location>
</feature>
<dbReference type="Pfam" id="PF00196">
    <property type="entry name" value="GerE"/>
    <property type="match status" value="1"/>
</dbReference>
<evidence type="ECO:0000313" key="7">
    <source>
        <dbReference type="Proteomes" id="UP000650994"/>
    </source>
</evidence>
<dbReference type="PROSITE" id="PS00622">
    <property type="entry name" value="HTH_LUXR_1"/>
    <property type="match status" value="1"/>
</dbReference>
<evidence type="ECO:0000256" key="3">
    <source>
        <dbReference type="PROSITE-ProRule" id="PRU00169"/>
    </source>
</evidence>
<proteinExistence type="predicted"/>
<dbReference type="InterPro" id="IPR001789">
    <property type="entry name" value="Sig_transdc_resp-reg_receiver"/>
</dbReference>
<dbReference type="Proteomes" id="UP000650994">
    <property type="component" value="Unassembled WGS sequence"/>
</dbReference>
<dbReference type="EMBL" id="BMFL01000012">
    <property type="protein sequence ID" value="GGF02027.1"/>
    <property type="molecule type" value="Genomic_DNA"/>
</dbReference>
<gene>
    <name evidence="6" type="ORF">GCM10010984_19380</name>
</gene>
<feature type="domain" description="Response regulatory" evidence="5">
    <location>
        <begin position="10"/>
        <end position="125"/>
    </location>
</feature>